<proteinExistence type="predicted"/>
<dbReference type="AlphaFoldDB" id="A0A6A6MZX9"/>
<keyword evidence="5" id="KW-0472">Membrane</keyword>
<evidence type="ECO:0000256" key="5">
    <source>
        <dbReference type="ARBA" id="ARBA00023136"/>
    </source>
</evidence>
<keyword evidence="4" id="KW-0862">Zinc</keyword>
<sequence length="182" mass="19354">MDVVPHCTCTQNQSGSDPCHICGGSTYSPIMEIVEYKATRVPDCVPSWRFHGSFTGALAGCCSSDCGVLRGAGVGAVEGAVLSVDVLEASHAYRSLEQSGSRGHPSMVADFVQELFRGSFVDDLLSPPVLTAYRLPEGRKCLSITAMSSPCCHCHNNDQSLPVWVATEAKGRGFIGSLQNEL</sequence>
<comment type="subcellular location">
    <subcellularLocation>
        <location evidence="1">Membrane</location>
    </subcellularLocation>
</comment>
<dbReference type="EMBL" id="JAAGAX010000004">
    <property type="protein sequence ID" value="KAF2318008.1"/>
    <property type="molecule type" value="Genomic_DNA"/>
</dbReference>
<dbReference type="GO" id="GO:0016020">
    <property type="term" value="C:membrane"/>
    <property type="evidence" value="ECO:0007669"/>
    <property type="project" value="UniProtKB-SubCell"/>
</dbReference>
<organism evidence="6 7">
    <name type="scientific">Hevea brasiliensis</name>
    <name type="common">Para rubber tree</name>
    <name type="synonym">Siphonia brasiliensis</name>
    <dbReference type="NCBI Taxonomy" id="3981"/>
    <lineage>
        <taxon>Eukaryota</taxon>
        <taxon>Viridiplantae</taxon>
        <taxon>Streptophyta</taxon>
        <taxon>Embryophyta</taxon>
        <taxon>Tracheophyta</taxon>
        <taxon>Spermatophyta</taxon>
        <taxon>Magnoliopsida</taxon>
        <taxon>eudicotyledons</taxon>
        <taxon>Gunneridae</taxon>
        <taxon>Pentapetalae</taxon>
        <taxon>rosids</taxon>
        <taxon>fabids</taxon>
        <taxon>Malpighiales</taxon>
        <taxon>Euphorbiaceae</taxon>
        <taxon>Crotonoideae</taxon>
        <taxon>Micrandreae</taxon>
        <taxon>Hevea</taxon>
    </lineage>
</organism>
<keyword evidence="7" id="KW-1185">Reference proteome</keyword>
<dbReference type="PANTHER" id="PTHR46151:SF18">
    <property type="entry name" value="NEP1-INTERACTING PROTEIN-LIKE 2"/>
    <property type="match status" value="1"/>
</dbReference>
<comment type="caution">
    <text evidence="6">The sequence shown here is derived from an EMBL/GenBank/DDBJ whole genome shotgun (WGS) entry which is preliminary data.</text>
</comment>
<protein>
    <submittedName>
        <fullName evidence="6">Uncharacterized protein</fullName>
    </submittedName>
</protein>
<accession>A0A6A6MZX9</accession>
<gene>
    <name evidence="6" type="ORF">GH714_041335</name>
</gene>
<keyword evidence="3" id="KW-0863">Zinc-finger</keyword>
<dbReference type="PANTHER" id="PTHR46151">
    <property type="entry name" value="NEP1-INTERACTING PROTEIN-LIKE 2"/>
    <property type="match status" value="1"/>
</dbReference>
<evidence type="ECO:0000256" key="3">
    <source>
        <dbReference type="ARBA" id="ARBA00022771"/>
    </source>
</evidence>
<dbReference type="GO" id="GO:0008270">
    <property type="term" value="F:zinc ion binding"/>
    <property type="evidence" value="ECO:0007669"/>
    <property type="project" value="UniProtKB-KW"/>
</dbReference>
<reference evidence="6 7" key="1">
    <citation type="journal article" date="2020" name="Mol. Plant">
        <title>The Chromosome-Based Rubber Tree Genome Provides New Insights into Spurge Genome Evolution and Rubber Biosynthesis.</title>
        <authorList>
            <person name="Liu J."/>
            <person name="Shi C."/>
            <person name="Shi C.C."/>
            <person name="Li W."/>
            <person name="Zhang Q.J."/>
            <person name="Zhang Y."/>
            <person name="Li K."/>
            <person name="Lu H.F."/>
            <person name="Shi C."/>
            <person name="Zhu S.T."/>
            <person name="Xiao Z.Y."/>
            <person name="Nan H."/>
            <person name="Yue Y."/>
            <person name="Zhu X.G."/>
            <person name="Wu Y."/>
            <person name="Hong X.N."/>
            <person name="Fan G.Y."/>
            <person name="Tong Y."/>
            <person name="Zhang D."/>
            <person name="Mao C.L."/>
            <person name="Liu Y.L."/>
            <person name="Hao S.J."/>
            <person name="Liu W.Q."/>
            <person name="Lv M.Q."/>
            <person name="Zhang H.B."/>
            <person name="Liu Y."/>
            <person name="Hu-Tang G.R."/>
            <person name="Wang J.P."/>
            <person name="Wang J.H."/>
            <person name="Sun Y.H."/>
            <person name="Ni S.B."/>
            <person name="Chen W.B."/>
            <person name="Zhang X.C."/>
            <person name="Jiao Y.N."/>
            <person name="Eichler E.E."/>
            <person name="Li G.H."/>
            <person name="Liu X."/>
            <person name="Gao L.Z."/>
        </authorList>
    </citation>
    <scope>NUCLEOTIDE SEQUENCE [LARGE SCALE GENOMIC DNA]</scope>
    <source>
        <strain evidence="7">cv. GT1</strain>
        <tissue evidence="6">Leaf</tissue>
    </source>
</reference>
<evidence type="ECO:0000256" key="4">
    <source>
        <dbReference type="ARBA" id="ARBA00022833"/>
    </source>
</evidence>
<keyword evidence="2" id="KW-0479">Metal-binding</keyword>
<evidence type="ECO:0000313" key="6">
    <source>
        <dbReference type="EMBL" id="KAF2318008.1"/>
    </source>
</evidence>
<evidence type="ECO:0000256" key="2">
    <source>
        <dbReference type="ARBA" id="ARBA00022723"/>
    </source>
</evidence>
<evidence type="ECO:0000256" key="1">
    <source>
        <dbReference type="ARBA" id="ARBA00004370"/>
    </source>
</evidence>
<dbReference type="Proteomes" id="UP000467840">
    <property type="component" value="Chromosome 6"/>
</dbReference>
<name>A0A6A6MZX9_HEVBR</name>
<evidence type="ECO:0000313" key="7">
    <source>
        <dbReference type="Proteomes" id="UP000467840"/>
    </source>
</evidence>